<accession>A0A8J9VTB8</accession>
<sequence>MDQILNKVRTLDPNNSDSIKEALTLFFQKLPKYNDPICNKWLREMRNIIDRFPKYCMSHRINVENYFVGFLSSNNYYSVIEVAKCVNALQQVRPTKEKTATPKSSWRDQMSVLCNAAHALITAIFPNAVDIYKDNATPKTMPAKSPITDFLVDITKVVKNTKDKQLVLQIRLKNIFIFIQAMLVETYPVAKPIQPRSILDVIVRALSVTSGSNQDDNIAAVKIQALRTLDALIMCLGSNLIPFSPLIIRLVMQTLRWSTDNPSEGNRKVRTTAYNTLTGWLTTLHTHRISDNNSWEDELSSHIIYDITPQKKIVQFTMGPQPTKNLSKKAKRKLANTQLQESTISAHMPGEKNKISFSEEVNNEVAMAALECAEAFLTVCGRFLKPATHKLFQEHVIRECFKHACYEEDYVICLLHVLEASRKSTPNSTPAPTQYCLQLYSTLVNMQNSEISKFCSQALLNIRLHLHCSPPSINFAMELPHEVEKPENKRKKVSEKNRAVLESLLGKEKVPSEEIVEEIITIADEPSNKKPRMEDDKISVSSDEVEDSVEISDDSQDNMVIEEVIELVEATKENEPTLQNNESQMHTQNEVNSEKLLTQVEDNKEQTDNLSQDSNADIVLTQTENITEVDIEINKISIHEAQTQFLLNASSGIEDNAFVYSVEVGCDLDTSKLGTENVILEKSNTENLPSTNESDDVQISCGQILQNSQDIDEKKSDTSDKVSETEDVPKTNGNVQEENVQNGDITKDDVDSENVGSKIVKNNISVEDMLADFVDEVNEEVAET</sequence>
<keyword evidence="3" id="KW-1185">Reference proteome</keyword>
<organism evidence="2 3">
    <name type="scientific">Brenthis ino</name>
    <name type="common">lesser marbled fritillary</name>
    <dbReference type="NCBI Taxonomy" id="405034"/>
    <lineage>
        <taxon>Eukaryota</taxon>
        <taxon>Metazoa</taxon>
        <taxon>Ecdysozoa</taxon>
        <taxon>Arthropoda</taxon>
        <taxon>Hexapoda</taxon>
        <taxon>Insecta</taxon>
        <taxon>Pterygota</taxon>
        <taxon>Neoptera</taxon>
        <taxon>Endopterygota</taxon>
        <taxon>Lepidoptera</taxon>
        <taxon>Glossata</taxon>
        <taxon>Ditrysia</taxon>
        <taxon>Papilionoidea</taxon>
        <taxon>Nymphalidae</taxon>
        <taxon>Heliconiinae</taxon>
        <taxon>Argynnini</taxon>
        <taxon>Brenthis</taxon>
    </lineage>
</organism>
<evidence type="ECO:0008006" key="4">
    <source>
        <dbReference type="Google" id="ProtNLM"/>
    </source>
</evidence>
<evidence type="ECO:0000313" key="3">
    <source>
        <dbReference type="Proteomes" id="UP000838878"/>
    </source>
</evidence>
<dbReference type="SUPFAM" id="SSF48371">
    <property type="entry name" value="ARM repeat"/>
    <property type="match status" value="1"/>
</dbReference>
<evidence type="ECO:0000256" key="1">
    <source>
        <dbReference type="SAM" id="MobiDB-lite"/>
    </source>
</evidence>
<dbReference type="PANTHER" id="PTHR34105:SF1">
    <property type="entry name" value="PROLINE-, GLUTAMIC ACID- AND LEUCINE-RICH PROTEIN 1"/>
    <property type="match status" value="1"/>
</dbReference>
<dbReference type="EMBL" id="OV170228">
    <property type="protein sequence ID" value="CAH0729503.1"/>
    <property type="molecule type" value="Genomic_DNA"/>
</dbReference>
<feature type="non-terminal residue" evidence="2">
    <location>
        <position position="784"/>
    </location>
</feature>
<evidence type="ECO:0000313" key="2">
    <source>
        <dbReference type="EMBL" id="CAH0729503.1"/>
    </source>
</evidence>
<dbReference type="Proteomes" id="UP000838878">
    <property type="component" value="Chromosome 8"/>
</dbReference>
<reference evidence="2" key="1">
    <citation type="submission" date="2021-12" db="EMBL/GenBank/DDBJ databases">
        <authorList>
            <person name="Martin H S."/>
        </authorList>
    </citation>
    <scope>NUCLEOTIDE SEQUENCE</scope>
</reference>
<feature type="region of interest" description="Disordered" evidence="1">
    <location>
        <begin position="706"/>
        <end position="751"/>
    </location>
</feature>
<name>A0A8J9VTB8_9NEOP</name>
<dbReference type="PANTHER" id="PTHR34105">
    <property type="entry name" value="PROLINE-, GLUTAMIC ACID- AND LEUCINE-RICH PROTEIN 1"/>
    <property type="match status" value="1"/>
</dbReference>
<dbReference type="GO" id="GO:0005634">
    <property type="term" value="C:nucleus"/>
    <property type="evidence" value="ECO:0007669"/>
    <property type="project" value="TreeGrafter"/>
</dbReference>
<proteinExistence type="predicted"/>
<feature type="compositionally biased region" description="Basic and acidic residues" evidence="1">
    <location>
        <begin position="711"/>
        <end position="729"/>
    </location>
</feature>
<gene>
    <name evidence="2" type="ORF">BINO364_LOCUS14582</name>
</gene>
<feature type="compositionally biased region" description="Polar residues" evidence="1">
    <location>
        <begin position="731"/>
        <end position="744"/>
    </location>
</feature>
<feature type="compositionally biased region" description="Acidic residues" evidence="1">
    <location>
        <begin position="543"/>
        <end position="553"/>
    </location>
</feature>
<feature type="compositionally biased region" description="Basic and acidic residues" evidence="1">
    <location>
        <begin position="527"/>
        <end position="538"/>
    </location>
</feature>
<feature type="region of interest" description="Disordered" evidence="1">
    <location>
        <begin position="527"/>
        <end position="553"/>
    </location>
</feature>
<dbReference type="OrthoDB" id="20900at2759"/>
<protein>
    <recommendedName>
        <fullName evidence="4">Proline-, glutamic acid- and leucine-rich protein 1</fullName>
    </recommendedName>
</protein>
<dbReference type="InterPro" id="IPR016024">
    <property type="entry name" value="ARM-type_fold"/>
</dbReference>
<dbReference type="AlphaFoldDB" id="A0A8J9VTB8"/>
<dbReference type="GO" id="GO:0006364">
    <property type="term" value="P:rRNA processing"/>
    <property type="evidence" value="ECO:0007669"/>
    <property type="project" value="TreeGrafter"/>
</dbReference>